<protein>
    <submittedName>
        <fullName evidence="1">Uncharacterized protein</fullName>
    </submittedName>
</protein>
<name>A0ABD0K640_9CAEN</name>
<keyword evidence="2" id="KW-1185">Reference proteome</keyword>
<dbReference type="AlphaFoldDB" id="A0ABD0K640"/>
<evidence type="ECO:0000313" key="1">
    <source>
        <dbReference type="EMBL" id="KAK7482811.1"/>
    </source>
</evidence>
<evidence type="ECO:0000313" key="2">
    <source>
        <dbReference type="Proteomes" id="UP001519460"/>
    </source>
</evidence>
<proteinExistence type="predicted"/>
<dbReference type="EMBL" id="JACVVK020000238">
    <property type="protein sequence ID" value="KAK7482811.1"/>
    <property type="molecule type" value="Genomic_DNA"/>
</dbReference>
<accession>A0ABD0K640</accession>
<organism evidence="1 2">
    <name type="scientific">Batillaria attramentaria</name>
    <dbReference type="NCBI Taxonomy" id="370345"/>
    <lineage>
        <taxon>Eukaryota</taxon>
        <taxon>Metazoa</taxon>
        <taxon>Spiralia</taxon>
        <taxon>Lophotrochozoa</taxon>
        <taxon>Mollusca</taxon>
        <taxon>Gastropoda</taxon>
        <taxon>Caenogastropoda</taxon>
        <taxon>Sorbeoconcha</taxon>
        <taxon>Cerithioidea</taxon>
        <taxon>Batillariidae</taxon>
        <taxon>Batillaria</taxon>
    </lineage>
</organism>
<sequence length="112" mass="12283">MRNGKTDSQGGDKHLDVCPSITACLPAESLIYCRWSSTEKNKRPLSPLGRSTESRKALDKTEAWSAFGLLVFLWRPPDGDSTTGEMAGCQVLCRKTSFSIVLLGSQFSPAMR</sequence>
<comment type="caution">
    <text evidence="1">The sequence shown here is derived from an EMBL/GenBank/DDBJ whole genome shotgun (WGS) entry which is preliminary data.</text>
</comment>
<reference evidence="1 2" key="1">
    <citation type="journal article" date="2023" name="Sci. Data">
        <title>Genome assembly of the Korean intertidal mud-creeper Batillaria attramentaria.</title>
        <authorList>
            <person name="Patra A.K."/>
            <person name="Ho P.T."/>
            <person name="Jun S."/>
            <person name="Lee S.J."/>
            <person name="Kim Y."/>
            <person name="Won Y.J."/>
        </authorList>
    </citation>
    <scope>NUCLEOTIDE SEQUENCE [LARGE SCALE GENOMIC DNA]</scope>
    <source>
        <strain evidence="1">Wonlab-2016</strain>
    </source>
</reference>
<dbReference type="Proteomes" id="UP001519460">
    <property type="component" value="Unassembled WGS sequence"/>
</dbReference>
<gene>
    <name evidence="1" type="ORF">BaRGS_00025977</name>
</gene>